<accession>A0A7X2LUI0</accession>
<dbReference type="PANTHER" id="PTHR43499:SF1">
    <property type="entry name" value="ABC TRANSPORTER I FAMILY MEMBER 1"/>
    <property type="match status" value="1"/>
</dbReference>
<dbReference type="PANTHER" id="PTHR43499">
    <property type="entry name" value="ABC TRANSPORTER I FAMILY MEMBER 1"/>
    <property type="match status" value="1"/>
</dbReference>
<comment type="caution">
    <text evidence="9">The sequence shown here is derived from an EMBL/GenBank/DDBJ whole genome shotgun (WGS) entry which is preliminary data.</text>
</comment>
<dbReference type="Pfam" id="PF00005">
    <property type="entry name" value="ABC_tran"/>
    <property type="match status" value="1"/>
</dbReference>
<proteinExistence type="predicted"/>
<evidence type="ECO:0000256" key="3">
    <source>
        <dbReference type="ARBA" id="ARBA00022741"/>
    </source>
</evidence>
<organism evidence="9 10">
    <name type="scientific">Pseudoduganella rivuli</name>
    <dbReference type="NCBI Taxonomy" id="2666085"/>
    <lineage>
        <taxon>Bacteria</taxon>
        <taxon>Pseudomonadati</taxon>
        <taxon>Pseudomonadota</taxon>
        <taxon>Betaproteobacteria</taxon>
        <taxon>Burkholderiales</taxon>
        <taxon>Oxalobacteraceae</taxon>
        <taxon>Telluria group</taxon>
        <taxon>Pseudoduganella</taxon>
    </lineage>
</organism>
<keyword evidence="4" id="KW-0201">Cytochrome c-type biogenesis</keyword>
<dbReference type="SMART" id="SM00382">
    <property type="entry name" value="AAA"/>
    <property type="match status" value="1"/>
</dbReference>
<dbReference type="EMBL" id="WKJJ01000014">
    <property type="protein sequence ID" value="MRV74431.1"/>
    <property type="molecule type" value="Genomic_DNA"/>
</dbReference>
<dbReference type="PROSITE" id="PS50893">
    <property type="entry name" value="ABC_TRANSPORTER_2"/>
    <property type="match status" value="1"/>
</dbReference>
<dbReference type="InterPro" id="IPR005895">
    <property type="entry name" value="ABC_transptr_haem_export_CcmA"/>
</dbReference>
<keyword evidence="7" id="KW-0472">Membrane</keyword>
<dbReference type="RefSeq" id="WP_154377978.1">
    <property type="nucleotide sequence ID" value="NZ_WKJJ01000014.1"/>
</dbReference>
<dbReference type="SUPFAM" id="SSF52540">
    <property type="entry name" value="P-loop containing nucleoside triphosphate hydrolases"/>
    <property type="match status" value="1"/>
</dbReference>
<keyword evidence="6" id="KW-1278">Translocase</keyword>
<keyword evidence="2" id="KW-1003">Cell membrane</keyword>
<protein>
    <submittedName>
        <fullName evidence="9">Cytochrome c biogenesis heme-transporting ATPase CcmA</fullName>
    </submittedName>
</protein>
<dbReference type="GO" id="GO:0016887">
    <property type="term" value="F:ATP hydrolysis activity"/>
    <property type="evidence" value="ECO:0007669"/>
    <property type="project" value="InterPro"/>
</dbReference>
<keyword evidence="3" id="KW-0547">Nucleotide-binding</keyword>
<gene>
    <name evidence="9" type="primary">ccmA</name>
    <name evidence="9" type="ORF">GJ700_22235</name>
</gene>
<reference evidence="9 10" key="1">
    <citation type="submission" date="2019-11" db="EMBL/GenBank/DDBJ databases">
        <title>Novel species isolated from a subtropical stream in China.</title>
        <authorList>
            <person name="Lu H."/>
        </authorList>
    </citation>
    <scope>NUCLEOTIDE SEQUENCE [LARGE SCALE GENOMIC DNA]</scope>
    <source>
        <strain evidence="9 10">FT92W</strain>
    </source>
</reference>
<evidence type="ECO:0000259" key="8">
    <source>
        <dbReference type="PROSITE" id="PS50893"/>
    </source>
</evidence>
<dbReference type="NCBIfam" id="TIGR01189">
    <property type="entry name" value="ccmA"/>
    <property type="match status" value="1"/>
</dbReference>
<dbReference type="GO" id="GO:0022857">
    <property type="term" value="F:transmembrane transporter activity"/>
    <property type="evidence" value="ECO:0007669"/>
    <property type="project" value="InterPro"/>
</dbReference>
<evidence type="ECO:0000256" key="5">
    <source>
        <dbReference type="ARBA" id="ARBA00022840"/>
    </source>
</evidence>
<dbReference type="AlphaFoldDB" id="A0A7X2LUI0"/>
<feature type="domain" description="ABC transporter" evidence="8">
    <location>
        <begin position="6"/>
        <end position="236"/>
    </location>
</feature>
<evidence type="ECO:0000313" key="10">
    <source>
        <dbReference type="Proteomes" id="UP000446768"/>
    </source>
</evidence>
<keyword evidence="10" id="KW-1185">Reference proteome</keyword>
<dbReference type="InterPro" id="IPR003593">
    <property type="entry name" value="AAA+_ATPase"/>
</dbReference>
<dbReference type="Proteomes" id="UP000446768">
    <property type="component" value="Unassembled WGS sequence"/>
</dbReference>
<dbReference type="InterPro" id="IPR027417">
    <property type="entry name" value="P-loop_NTPase"/>
</dbReference>
<keyword evidence="1" id="KW-0813">Transport</keyword>
<dbReference type="GO" id="GO:0005524">
    <property type="term" value="F:ATP binding"/>
    <property type="evidence" value="ECO:0007669"/>
    <property type="project" value="UniProtKB-KW"/>
</dbReference>
<evidence type="ECO:0000256" key="7">
    <source>
        <dbReference type="ARBA" id="ARBA00023136"/>
    </source>
</evidence>
<dbReference type="GO" id="GO:0017004">
    <property type="term" value="P:cytochrome complex assembly"/>
    <property type="evidence" value="ECO:0007669"/>
    <property type="project" value="UniProtKB-KW"/>
</dbReference>
<sequence length="241" mass="25660">MKRAALQACALACERGGRRLFEGVEFALHDGEALWLSGGNGSGKTSLLRLLAGLGLPAEGEVRWRGKPVRELREDYNRQLLYCGHAAGIKDDLTAWENVVAGAALSGRRIGREQAEAALALAGLDHVAVLPAHALSQGQRRRVALARLHLDPLPPLLLLDEPFTALDARAVQALSERIAAHLDGGGMAVYTTHQAHGLHPARLQRLDLDSLAAGVAHGAVPVLAADPVRDMPRWGLAEALP</sequence>
<dbReference type="NCBIfam" id="NF010061">
    <property type="entry name" value="PRK13538.1"/>
    <property type="match status" value="1"/>
</dbReference>
<evidence type="ECO:0000256" key="6">
    <source>
        <dbReference type="ARBA" id="ARBA00022967"/>
    </source>
</evidence>
<evidence type="ECO:0000256" key="1">
    <source>
        <dbReference type="ARBA" id="ARBA00022448"/>
    </source>
</evidence>
<name>A0A7X2LUI0_9BURK</name>
<evidence type="ECO:0000256" key="4">
    <source>
        <dbReference type="ARBA" id="ARBA00022748"/>
    </source>
</evidence>
<dbReference type="InterPro" id="IPR003439">
    <property type="entry name" value="ABC_transporter-like_ATP-bd"/>
</dbReference>
<dbReference type="Gene3D" id="3.40.50.300">
    <property type="entry name" value="P-loop containing nucleotide triphosphate hydrolases"/>
    <property type="match status" value="1"/>
</dbReference>
<evidence type="ECO:0000256" key="2">
    <source>
        <dbReference type="ARBA" id="ARBA00022475"/>
    </source>
</evidence>
<evidence type="ECO:0000313" key="9">
    <source>
        <dbReference type="EMBL" id="MRV74431.1"/>
    </source>
</evidence>
<keyword evidence="5" id="KW-0067">ATP-binding</keyword>